<reference evidence="4 5" key="1">
    <citation type="submission" date="2015-06" db="EMBL/GenBank/DDBJ databases">
        <title>Draft genome assembly of filamentous brackish cyanobacterium Limnoraphis robusta strain CS-951.</title>
        <authorList>
            <person name="Willis A."/>
            <person name="Parks M."/>
            <person name="Burford M.A."/>
        </authorList>
    </citation>
    <scope>NUCLEOTIDE SEQUENCE [LARGE SCALE GENOMIC DNA]</scope>
    <source>
        <strain evidence="4 5">CS-951</strain>
    </source>
</reference>
<name>A0A0J9HL83_9CYAN</name>
<feature type="domain" description="Histone deacetylase" evidence="3">
    <location>
        <begin position="19"/>
        <end position="284"/>
    </location>
</feature>
<comment type="caution">
    <text evidence="4">The sequence shown here is derived from an EMBL/GenBank/DDBJ whole genome shotgun (WGS) entry which is preliminary data.</text>
</comment>
<dbReference type="InterPro" id="IPR023801">
    <property type="entry name" value="His_deacetylse_dom"/>
</dbReference>
<gene>
    <name evidence="4" type="ORF">WN50_38895</name>
</gene>
<evidence type="ECO:0000259" key="3">
    <source>
        <dbReference type="Pfam" id="PF00850"/>
    </source>
</evidence>
<dbReference type="AlphaFoldDB" id="A0A0J9HL83"/>
<dbReference type="PANTHER" id="PTHR10625">
    <property type="entry name" value="HISTONE DEACETYLASE HDAC1-RELATED"/>
    <property type="match status" value="1"/>
</dbReference>
<dbReference type="CDD" id="cd09993">
    <property type="entry name" value="HDAC_classIV"/>
    <property type="match status" value="1"/>
</dbReference>
<dbReference type="RefSeq" id="WP_046278633.1">
    <property type="nucleotide sequence ID" value="NZ_LATL02000316.1"/>
</dbReference>
<dbReference type="PATRIC" id="fig|1637645.4.peg.6236"/>
<evidence type="ECO:0000313" key="4">
    <source>
        <dbReference type="EMBL" id="KMW69984.1"/>
    </source>
</evidence>
<dbReference type="Gene3D" id="3.40.800.20">
    <property type="entry name" value="Histone deacetylase domain"/>
    <property type="match status" value="1"/>
</dbReference>
<dbReference type="InterPro" id="IPR000286">
    <property type="entry name" value="HDACs"/>
</dbReference>
<dbReference type="GO" id="GO:0004407">
    <property type="term" value="F:histone deacetylase activity"/>
    <property type="evidence" value="ECO:0007669"/>
    <property type="project" value="InterPro"/>
</dbReference>
<organism evidence="4 5">
    <name type="scientific">Limnoraphis robusta CS-951</name>
    <dbReference type="NCBI Taxonomy" id="1637645"/>
    <lineage>
        <taxon>Bacteria</taxon>
        <taxon>Bacillati</taxon>
        <taxon>Cyanobacteriota</taxon>
        <taxon>Cyanophyceae</taxon>
        <taxon>Oscillatoriophycideae</taxon>
        <taxon>Oscillatoriales</taxon>
        <taxon>Sirenicapillariaceae</taxon>
        <taxon>Limnoraphis</taxon>
    </lineage>
</organism>
<evidence type="ECO:0000256" key="1">
    <source>
        <dbReference type="ARBA" id="ARBA00005947"/>
    </source>
</evidence>
<evidence type="ECO:0000256" key="2">
    <source>
        <dbReference type="ARBA" id="ARBA00022801"/>
    </source>
</evidence>
<protein>
    <submittedName>
        <fullName evidence="4">Histone deacetylase</fullName>
    </submittedName>
</protein>
<comment type="similarity">
    <text evidence="1">Belongs to the histone deacetylase family.</text>
</comment>
<dbReference type="InterPro" id="IPR023696">
    <property type="entry name" value="Ureohydrolase_dom_sf"/>
</dbReference>
<dbReference type="InterPro" id="IPR044150">
    <property type="entry name" value="HDAC_classIV"/>
</dbReference>
<sequence>MDLPIVYHSDYVAALPPGHRFPMSKFRLLYQMLLADEVIEPSQVHIPELPPPEWIELVHDRDYVQAYCQGTLDPKAQRRIGLPWSPALANRTCIAVAGTVLTAKLALSHGLACNTAGGTHHAFPNLGTGFCIFNDIAIAARTMQKLGLAKKILIVDLDVHQGDATAFIFQDDPSVFTFSMHCQANFPARKQKSDLDVPLPVGMEDEAYLQTLGKYLEDILSEVQPDLVFYDAGVDTHAEDRLGKLALSNTGLWRREMQVLSTCVGLGYPVAGIIGGGYCDDMSALVYRHSILYRAAAQVYRQYRL</sequence>
<dbReference type="OrthoDB" id="9808367at2"/>
<keyword evidence="2" id="KW-0378">Hydrolase</keyword>
<dbReference type="SUPFAM" id="SSF52768">
    <property type="entry name" value="Arginase/deacetylase"/>
    <property type="match status" value="1"/>
</dbReference>
<dbReference type="EMBL" id="LATL02000316">
    <property type="protein sequence ID" value="KMW69984.1"/>
    <property type="molecule type" value="Genomic_DNA"/>
</dbReference>
<evidence type="ECO:0000313" key="5">
    <source>
        <dbReference type="Proteomes" id="UP000033607"/>
    </source>
</evidence>
<dbReference type="InterPro" id="IPR037138">
    <property type="entry name" value="His_deacetylse_dom_sf"/>
</dbReference>
<accession>A0A0J9HL83</accession>
<dbReference type="PRINTS" id="PR01270">
    <property type="entry name" value="HDASUPER"/>
</dbReference>
<dbReference type="GO" id="GO:0040029">
    <property type="term" value="P:epigenetic regulation of gene expression"/>
    <property type="evidence" value="ECO:0007669"/>
    <property type="project" value="TreeGrafter"/>
</dbReference>
<proteinExistence type="inferred from homology"/>
<dbReference type="PANTHER" id="PTHR10625:SF19">
    <property type="entry name" value="HISTONE DEACETYLASE 12"/>
    <property type="match status" value="1"/>
</dbReference>
<dbReference type="GO" id="GO:0016787">
    <property type="term" value="F:hydrolase activity"/>
    <property type="evidence" value="ECO:0007669"/>
    <property type="project" value="UniProtKB-KW"/>
</dbReference>
<dbReference type="Proteomes" id="UP000033607">
    <property type="component" value="Unassembled WGS sequence"/>
</dbReference>
<dbReference type="Pfam" id="PF00850">
    <property type="entry name" value="Hist_deacetyl"/>
    <property type="match status" value="1"/>
</dbReference>